<evidence type="ECO:0000256" key="1">
    <source>
        <dbReference type="ARBA" id="ARBA00022536"/>
    </source>
</evidence>
<keyword evidence="2" id="KW-0732">Signal</keyword>
<dbReference type="PROSITE" id="PS00022">
    <property type="entry name" value="EGF_1"/>
    <property type="match status" value="2"/>
</dbReference>
<organism evidence="8 9">
    <name type="scientific">Caerostris darwini</name>
    <dbReference type="NCBI Taxonomy" id="1538125"/>
    <lineage>
        <taxon>Eukaryota</taxon>
        <taxon>Metazoa</taxon>
        <taxon>Ecdysozoa</taxon>
        <taxon>Arthropoda</taxon>
        <taxon>Chelicerata</taxon>
        <taxon>Arachnida</taxon>
        <taxon>Araneae</taxon>
        <taxon>Araneomorphae</taxon>
        <taxon>Entelegynae</taxon>
        <taxon>Araneoidea</taxon>
        <taxon>Araneidae</taxon>
        <taxon>Caerostris</taxon>
    </lineage>
</organism>
<feature type="domain" description="EGF-like" evidence="7">
    <location>
        <begin position="119"/>
        <end position="158"/>
    </location>
</feature>
<keyword evidence="5" id="KW-0325">Glycoprotein</keyword>
<dbReference type="GO" id="GO:0005509">
    <property type="term" value="F:calcium ion binding"/>
    <property type="evidence" value="ECO:0007669"/>
    <property type="project" value="InterPro"/>
</dbReference>
<dbReference type="SMART" id="SM00181">
    <property type="entry name" value="EGF"/>
    <property type="match status" value="2"/>
</dbReference>
<dbReference type="AlphaFoldDB" id="A0AAV4NGM0"/>
<evidence type="ECO:0000256" key="2">
    <source>
        <dbReference type="ARBA" id="ARBA00022729"/>
    </source>
</evidence>
<proteinExistence type="predicted"/>
<evidence type="ECO:0000313" key="8">
    <source>
        <dbReference type="EMBL" id="GIX82482.1"/>
    </source>
</evidence>
<dbReference type="FunFam" id="2.10.25.10:FF:000012">
    <property type="entry name" value="Delta-like protein"/>
    <property type="match status" value="1"/>
</dbReference>
<dbReference type="InterPro" id="IPR001881">
    <property type="entry name" value="EGF-like_Ca-bd_dom"/>
</dbReference>
<dbReference type="SMART" id="SM00179">
    <property type="entry name" value="EGF_CA"/>
    <property type="match status" value="2"/>
</dbReference>
<dbReference type="InterPro" id="IPR049883">
    <property type="entry name" value="NOTCH1_EGF-like"/>
</dbReference>
<protein>
    <submittedName>
        <fullName evidence="8">Protocadherin Fat 4</fullName>
    </submittedName>
</protein>
<sequence>MSEGGTKPLRIIFYGFGKSFLSAGRPFASERKTIDSESPISGQAWGVLRSRRKRRQIDDDTATKILLPRLNPIDQKYESWNVPYDGCCYNGGTCFTTDKTHEKWCACQKSFAGRFCEIDVDECVRDAKCKEHEVCINFYGGHNCTCAPNFVREGEYCIPKMTCSEFPCLNGAECEDTSSGDFICRCPLGFLGRICDKRIPECEDSSCSKDETCVSTETGYKCLKPDELTSEASF</sequence>
<dbReference type="Pfam" id="PF00008">
    <property type="entry name" value="EGF"/>
    <property type="match status" value="1"/>
</dbReference>
<evidence type="ECO:0000313" key="9">
    <source>
        <dbReference type="Proteomes" id="UP001054837"/>
    </source>
</evidence>
<dbReference type="CDD" id="cd00054">
    <property type="entry name" value="EGF_CA"/>
    <property type="match status" value="1"/>
</dbReference>
<dbReference type="PROSITE" id="PS01186">
    <property type="entry name" value="EGF_2"/>
    <property type="match status" value="1"/>
</dbReference>
<evidence type="ECO:0000256" key="5">
    <source>
        <dbReference type="ARBA" id="ARBA00023180"/>
    </source>
</evidence>
<dbReference type="GO" id="GO:0016318">
    <property type="term" value="P:ommatidial rotation"/>
    <property type="evidence" value="ECO:0007669"/>
    <property type="project" value="UniProtKB-ARBA"/>
</dbReference>
<comment type="caution">
    <text evidence="6">Lacks conserved residue(s) required for the propagation of feature annotation.</text>
</comment>
<feature type="disulfide bond" evidence="6">
    <location>
        <begin position="88"/>
        <end position="105"/>
    </location>
</feature>
<dbReference type="PANTHER" id="PTHR24049">
    <property type="entry name" value="CRUMBS FAMILY MEMBER"/>
    <property type="match status" value="1"/>
</dbReference>
<keyword evidence="9" id="KW-1185">Reference proteome</keyword>
<evidence type="ECO:0000256" key="6">
    <source>
        <dbReference type="PROSITE-ProRule" id="PRU00076"/>
    </source>
</evidence>
<feature type="domain" description="EGF-like" evidence="7">
    <location>
        <begin position="159"/>
        <end position="196"/>
    </location>
</feature>
<evidence type="ECO:0000256" key="4">
    <source>
        <dbReference type="ARBA" id="ARBA00023157"/>
    </source>
</evidence>
<dbReference type="EMBL" id="BPLQ01001519">
    <property type="protein sequence ID" value="GIX82482.1"/>
    <property type="molecule type" value="Genomic_DNA"/>
</dbReference>
<dbReference type="GO" id="GO:0050769">
    <property type="term" value="P:positive regulation of neurogenesis"/>
    <property type="evidence" value="ECO:0007669"/>
    <property type="project" value="UniProtKB-ARBA"/>
</dbReference>
<dbReference type="Pfam" id="PF07645">
    <property type="entry name" value="EGF_CA"/>
    <property type="match status" value="1"/>
</dbReference>
<dbReference type="Proteomes" id="UP001054837">
    <property type="component" value="Unassembled WGS sequence"/>
</dbReference>
<keyword evidence="1 6" id="KW-0245">EGF-like domain</keyword>
<dbReference type="InterPro" id="IPR051022">
    <property type="entry name" value="Notch_Cell-Fate_Det"/>
</dbReference>
<comment type="caution">
    <text evidence="8">The sequence shown here is derived from an EMBL/GenBank/DDBJ whole genome shotgun (WGS) entry which is preliminary data.</text>
</comment>
<gene>
    <name evidence="8" type="primary">Fat4_1</name>
    <name evidence="8" type="ORF">CDAR_122171</name>
</gene>
<name>A0AAV4NGM0_9ARAC</name>
<evidence type="ECO:0000256" key="3">
    <source>
        <dbReference type="ARBA" id="ARBA00022737"/>
    </source>
</evidence>
<keyword evidence="3" id="KW-0677">Repeat</keyword>
<keyword evidence="4 6" id="KW-1015">Disulfide bond</keyword>
<evidence type="ECO:0000259" key="7">
    <source>
        <dbReference type="PROSITE" id="PS50026"/>
    </source>
</evidence>
<dbReference type="SUPFAM" id="SSF57196">
    <property type="entry name" value="EGF/Laminin"/>
    <property type="match status" value="3"/>
</dbReference>
<dbReference type="InterPro" id="IPR000742">
    <property type="entry name" value="EGF"/>
</dbReference>
<feature type="domain" description="EGF-like" evidence="7">
    <location>
        <begin position="83"/>
        <end position="117"/>
    </location>
</feature>
<feature type="disulfide bond" evidence="6">
    <location>
        <begin position="107"/>
        <end position="116"/>
    </location>
</feature>
<feature type="disulfide bond" evidence="6">
    <location>
        <begin position="186"/>
        <end position="195"/>
    </location>
</feature>
<dbReference type="Gene3D" id="2.10.25.10">
    <property type="entry name" value="Laminin"/>
    <property type="match status" value="3"/>
</dbReference>
<dbReference type="GO" id="GO:0048056">
    <property type="term" value="P:R3/R4 cell differentiation"/>
    <property type="evidence" value="ECO:0007669"/>
    <property type="project" value="UniProtKB-ARBA"/>
</dbReference>
<accession>A0AAV4NGM0</accession>
<dbReference type="PROSITE" id="PS50026">
    <property type="entry name" value="EGF_3"/>
    <property type="match status" value="3"/>
</dbReference>
<reference evidence="8 9" key="1">
    <citation type="submission" date="2021-06" db="EMBL/GenBank/DDBJ databases">
        <title>Caerostris darwini draft genome.</title>
        <authorList>
            <person name="Kono N."/>
            <person name="Arakawa K."/>
        </authorList>
    </citation>
    <scope>NUCLEOTIDE SEQUENCE [LARGE SCALE GENOMIC DNA]</scope>
</reference>